<proteinExistence type="predicted"/>
<comment type="caution">
    <text evidence="1">The sequence shown here is derived from an EMBL/GenBank/DDBJ whole genome shotgun (WGS) entry which is preliminary data.</text>
</comment>
<protein>
    <submittedName>
        <fullName evidence="1">Uncharacterized protein</fullName>
    </submittedName>
</protein>
<keyword evidence="2" id="KW-1185">Reference proteome</keyword>
<accession>A0A0B0N9B6</accession>
<reference evidence="2" key="1">
    <citation type="submission" date="2014-09" db="EMBL/GenBank/DDBJ databases">
        <authorList>
            <person name="Mudge J."/>
            <person name="Ramaraj T."/>
            <person name="Lindquist I.E."/>
            <person name="Bharti A.K."/>
            <person name="Sundararajan A."/>
            <person name="Cameron C.T."/>
            <person name="Woodward J.E."/>
            <person name="May G.D."/>
            <person name="Brubaker C."/>
            <person name="Broadhvest J."/>
            <person name="Wilkins T.A."/>
        </authorList>
    </citation>
    <scope>NUCLEOTIDE SEQUENCE</scope>
    <source>
        <strain evidence="2">cv. AKA8401</strain>
    </source>
</reference>
<dbReference type="AlphaFoldDB" id="A0A0B0N9B6"/>
<dbReference type="EMBL" id="JRRC01498112">
    <property type="protein sequence ID" value="KHG08439.1"/>
    <property type="molecule type" value="Genomic_DNA"/>
</dbReference>
<organism evidence="1 2">
    <name type="scientific">Gossypium arboreum</name>
    <name type="common">Tree cotton</name>
    <name type="synonym">Gossypium nanking</name>
    <dbReference type="NCBI Taxonomy" id="29729"/>
    <lineage>
        <taxon>Eukaryota</taxon>
        <taxon>Viridiplantae</taxon>
        <taxon>Streptophyta</taxon>
        <taxon>Embryophyta</taxon>
        <taxon>Tracheophyta</taxon>
        <taxon>Spermatophyta</taxon>
        <taxon>Magnoliopsida</taxon>
        <taxon>eudicotyledons</taxon>
        <taxon>Gunneridae</taxon>
        <taxon>Pentapetalae</taxon>
        <taxon>rosids</taxon>
        <taxon>malvids</taxon>
        <taxon>Malvales</taxon>
        <taxon>Malvaceae</taxon>
        <taxon>Malvoideae</taxon>
        <taxon>Gossypium</taxon>
    </lineage>
</organism>
<sequence length="43" mass="5266">MSFVSLEFLMLNRDSISFITSWHKFIYTKFNLFHNNIITFKFS</sequence>
<evidence type="ECO:0000313" key="1">
    <source>
        <dbReference type="EMBL" id="KHG08439.1"/>
    </source>
</evidence>
<evidence type="ECO:0000313" key="2">
    <source>
        <dbReference type="Proteomes" id="UP000032142"/>
    </source>
</evidence>
<name>A0A0B0N9B6_GOSAR</name>
<gene>
    <name evidence="1" type="ORF">F383_35487</name>
</gene>
<dbReference type="Proteomes" id="UP000032142">
    <property type="component" value="Unassembled WGS sequence"/>
</dbReference>